<evidence type="ECO:0000256" key="2">
    <source>
        <dbReference type="PROSITE-ProRule" id="PRU00117"/>
    </source>
</evidence>
<keyword evidence="2" id="KW-0694">RNA-binding</keyword>
<evidence type="ECO:0000313" key="8">
    <source>
        <dbReference type="Proteomes" id="UP000006039"/>
    </source>
</evidence>
<dbReference type="InterPro" id="IPR036612">
    <property type="entry name" value="KH_dom_type_1_sf"/>
</dbReference>
<name>J3NHZ7_GAET3</name>
<dbReference type="CDD" id="cd22448">
    <property type="entry name" value="KH-I_ScSCP160_rpt3"/>
    <property type="match status" value="1"/>
</dbReference>
<feature type="domain" description="K Homology" evidence="5">
    <location>
        <begin position="201"/>
        <end position="278"/>
    </location>
</feature>
<dbReference type="EMBL" id="GL385395">
    <property type="protein sequence ID" value="EJT80890.1"/>
    <property type="molecule type" value="Genomic_DNA"/>
</dbReference>
<accession>J3NHZ7</accession>
<dbReference type="CDD" id="cd22450">
    <property type="entry name" value="KH-I_ScSCP160_rpt5"/>
    <property type="match status" value="1"/>
</dbReference>
<dbReference type="HOGENOM" id="CLU_003293_0_0_1"/>
<dbReference type="FunCoup" id="J3NHZ7">
    <property type="interactions" value="658"/>
</dbReference>
<keyword evidence="1" id="KW-0677">Repeat</keyword>
<dbReference type="Gene3D" id="3.30.1370.10">
    <property type="entry name" value="K Homology domain, type 1"/>
    <property type="match status" value="7"/>
</dbReference>
<dbReference type="CDD" id="cd22449">
    <property type="entry name" value="KH-I_ScSCP160_rpt4"/>
    <property type="match status" value="1"/>
</dbReference>
<organism evidence="6">
    <name type="scientific">Gaeumannomyces tritici (strain R3-111a-1)</name>
    <name type="common">Wheat and barley take-all root rot fungus</name>
    <name type="synonym">Gaeumannomyces graminis var. tritici</name>
    <dbReference type="NCBI Taxonomy" id="644352"/>
    <lineage>
        <taxon>Eukaryota</taxon>
        <taxon>Fungi</taxon>
        <taxon>Dikarya</taxon>
        <taxon>Ascomycota</taxon>
        <taxon>Pezizomycotina</taxon>
        <taxon>Sordariomycetes</taxon>
        <taxon>Sordariomycetidae</taxon>
        <taxon>Magnaporthales</taxon>
        <taxon>Magnaporthaceae</taxon>
        <taxon>Gaeumannomyces</taxon>
    </lineage>
</organism>
<dbReference type="SUPFAM" id="SSF54791">
    <property type="entry name" value="Eukaryotic type KH-domain (KH-domain type I)"/>
    <property type="match status" value="8"/>
</dbReference>
<dbReference type="Pfam" id="PF22952">
    <property type="entry name" value="KH_11"/>
    <property type="match status" value="1"/>
</dbReference>
<reference evidence="8" key="1">
    <citation type="submission" date="2010-07" db="EMBL/GenBank/DDBJ databases">
        <title>The genome sequence of Gaeumannomyces graminis var. tritici strain R3-111a-1.</title>
        <authorList>
            <consortium name="The Broad Institute Genome Sequencing Platform"/>
            <person name="Ma L.-J."/>
            <person name="Dead R."/>
            <person name="Young S."/>
            <person name="Zeng Q."/>
            <person name="Koehrsen M."/>
            <person name="Alvarado L."/>
            <person name="Berlin A."/>
            <person name="Chapman S.B."/>
            <person name="Chen Z."/>
            <person name="Freedman E."/>
            <person name="Gellesch M."/>
            <person name="Goldberg J."/>
            <person name="Griggs A."/>
            <person name="Gujja S."/>
            <person name="Heilman E.R."/>
            <person name="Heiman D."/>
            <person name="Hepburn T."/>
            <person name="Howarth C."/>
            <person name="Jen D."/>
            <person name="Larson L."/>
            <person name="Mehta T."/>
            <person name="Neiman D."/>
            <person name="Pearson M."/>
            <person name="Roberts A."/>
            <person name="Saif S."/>
            <person name="Shea T."/>
            <person name="Shenoy N."/>
            <person name="Sisk P."/>
            <person name="Stolte C."/>
            <person name="Sykes S."/>
            <person name="Walk T."/>
            <person name="White J."/>
            <person name="Yandava C."/>
            <person name="Haas B."/>
            <person name="Nusbaum C."/>
            <person name="Birren B."/>
        </authorList>
    </citation>
    <scope>NUCLEOTIDE SEQUENCE [LARGE SCALE GENOMIC DNA]</scope>
    <source>
        <strain evidence="8">R3-111a-1</strain>
    </source>
</reference>
<reference evidence="7" key="5">
    <citation type="submission" date="2018-04" db="UniProtKB">
        <authorList>
            <consortium name="EnsemblFungi"/>
        </authorList>
    </citation>
    <scope>IDENTIFICATION</scope>
    <source>
        <strain evidence="7">R3-111a-1</strain>
    </source>
</reference>
<dbReference type="PANTHER" id="PTHR10627:SF31">
    <property type="entry name" value="DODECA-SATELLITE-BINDING PROTEIN 1, ISOFORM A"/>
    <property type="match status" value="1"/>
</dbReference>
<dbReference type="OrthoDB" id="10027144at2759"/>
<dbReference type="VEuPathDB" id="FungiDB:GGTG_00883"/>
<evidence type="ECO:0000256" key="3">
    <source>
        <dbReference type="SAM" id="Coils"/>
    </source>
</evidence>
<feature type="domain" description="K Homology" evidence="5">
    <location>
        <begin position="689"/>
        <end position="752"/>
    </location>
</feature>
<evidence type="ECO:0000313" key="6">
    <source>
        <dbReference type="EMBL" id="EJT80890.1"/>
    </source>
</evidence>
<proteinExistence type="predicted"/>
<dbReference type="CDD" id="cd00105">
    <property type="entry name" value="KH-I"/>
    <property type="match status" value="1"/>
</dbReference>
<dbReference type="Proteomes" id="UP000006039">
    <property type="component" value="Unassembled WGS sequence"/>
</dbReference>
<feature type="domain" description="K Homology" evidence="5">
    <location>
        <begin position="1195"/>
        <end position="1263"/>
    </location>
</feature>
<dbReference type="eggNOG" id="KOG2208">
    <property type="taxonomic scope" value="Eukaryota"/>
</dbReference>
<dbReference type="GO" id="GO:0005737">
    <property type="term" value="C:cytoplasm"/>
    <property type="evidence" value="ECO:0007669"/>
    <property type="project" value="TreeGrafter"/>
</dbReference>
<feature type="compositionally biased region" description="Low complexity" evidence="4">
    <location>
        <begin position="39"/>
        <end position="63"/>
    </location>
</feature>
<gene>
    <name evidence="7" type="primary">20341341</name>
    <name evidence="6" type="ORF">GGTG_00883</name>
</gene>
<feature type="domain" description="K Homology" evidence="5">
    <location>
        <begin position="756"/>
        <end position="848"/>
    </location>
</feature>
<feature type="region of interest" description="Disordered" evidence="4">
    <location>
        <begin position="798"/>
        <end position="834"/>
    </location>
</feature>
<dbReference type="GO" id="GO:0003729">
    <property type="term" value="F:mRNA binding"/>
    <property type="evidence" value="ECO:0007669"/>
    <property type="project" value="TreeGrafter"/>
</dbReference>
<feature type="domain" description="K Homology" evidence="5">
    <location>
        <begin position="1078"/>
        <end position="1190"/>
    </location>
</feature>
<dbReference type="Pfam" id="PF00013">
    <property type="entry name" value="KH_1"/>
    <property type="match status" value="7"/>
</dbReference>
<feature type="region of interest" description="Disordered" evidence="4">
    <location>
        <begin position="314"/>
        <end position="335"/>
    </location>
</feature>
<dbReference type="InterPro" id="IPR004088">
    <property type="entry name" value="KH_dom_type_1"/>
</dbReference>
<dbReference type="STRING" id="644352.J3NHZ7"/>
<evidence type="ECO:0000256" key="1">
    <source>
        <dbReference type="ARBA" id="ARBA00022737"/>
    </source>
</evidence>
<dbReference type="EnsemblFungi" id="EJT80890">
    <property type="protein sequence ID" value="EJT80890"/>
    <property type="gene ID" value="GGTG_00883"/>
</dbReference>
<dbReference type="InterPro" id="IPR054548">
    <property type="entry name" value="SCP160-like_KH"/>
</dbReference>
<dbReference type="PROSITE" id="PS50084">
    <property type="entry name" value="KH_TYPE_1"/>
    <property type="match status" value="8"/>
</dbReference>
<dbReference type="SMART" id="SM00322">
    <property type="entry name" value="KH"/>
    <property type="match status" value="9"/>
</dbReference>
<feature type="domain" description="K Homology" evidence="5">
    <location>
        <begin position="928"/>
        <end position="1005"/>
    </location>
</feature>
<reference evidence="7" key="4">
    <citation type="journal article" date="2015" name="G3 (Bethesda)">
        <title>Genome sequences of three phytopathogenic species of the Magnaporthaceae family of fungi.</title>
        <authorList>
            <person name="Okagaki L.H."/>
            <person name="Nunes C.C."/>
            <person name="Sailsbery J."/>
            <person name="Clay B."/>
            <person name="Brown D."/>
            <person name="John T."/>
            <person name="Oh Y."/>
            <person name="Young N."/>
            <person name="Fitzgerald M."/>
            <person name="Haas B.J."/>
            <person name="Zeng Q."/>
            <person name="Young S."/>
            <person name="Adiconis X."/>
            <person name="Fan L."/>
            <person name="Levin J.Z."/>
            <person name="Mitchell T.K."/>
            <person name="Okubara P.A."/>
            <person name="Farman M.L."/>
            <person name="Kohn L.M."/>
            <person name="Birren B."/>
            <person name="Ma L.-J."/>
            <person name="Dean R.A."/>
        </authorList>
    </citation>
    <scope>NUCLEOTIDE SEQUENCE</scope>
    <source>
        <strain evidence="7">R3-111a-1</strain>
    </source>
</reference>
<evidence type="ECO:0000259" key="5">
    <source>
        <dbReference type="SMART" id="SM00322"/>
    </source>
</evidence>
<keyword evidence="3" id="KW-0175">Coiled coil</keyword>
<feature type="domain" description="K Homology" evidence="5">
    <location>
        <begin position="853"/>
        <end position="924"/>
    </location>
</feature>
<dbReference type="CDD" id="cd22408">
    <property type="entry name" value="KH-I_Vigilin_rpt4"/>
    <property type="match status" value="1"/>
</dbReference>
<keyword evidence="8" id="KW-1185">Reference proteome</keyword>
<feature type="domain" description="K Homology" evidence="5">
    <location>
        <begin position="1009"/>
        <end position="1077"/>
    </location>
</feature>
<feature type="domain" description="K Homology" evidence="5">
    <location>
        <begin position="370"/>
        <end position="437"/>
    </location>
</feature>
<feature type="compositionally biased region" description="Low complexity" evidence="4">
    <location>
        <begin position="318"/>
        <end position="334"/>
    </location>
</feature>
<feature type="coiled-coil region" evidence="3">
    <location>
        <begin position="350"/>
        <end position="377"/>
    </location>
</feature>
<dbReference type="Gene3D" id="3.30.310.210">
    <property type="match status" value="1"/>
</dbReference>
<evidence type="ECO:0000313" key="7">
    <source>
        <dbReference type="EnsemblFungi" id="EJT80890"/>
    </source>
</evidence>
<feature type="region of interest" description="Disordered" evidence="4">
    <location>
        <begin position="1117"/>
        <end position="1139"/>
    </location>
</feature>
<dbReference type="PANTHER" id="PTHR10627">
    <property type="entry name" value="SCP160"/>
    <property type="match status" value="1"/>
</dbReference>
<reference evidence="6" key="3">
    <citation type="submission" date="2010-09" db="EMBL/GenBank/DDBJ databases">
        <title>Annotation of Gaeumannomyces graminis var. tritici R3-111a-1.</title>
        <authorList>
            <consortium name="The Broad Institute Genome Sequencing Platform"/>
            <person name="Ma L.-J."/>
            <person name="Dead R."/>
            <person name="Young S.K."/>
            <person name="Zeng Q."/>
            <person name="Gargeya S."/>
            <person name="Fitzgerald M."/>
            <person name="Haas B."/>
            <person name="Abouelleil A."/>
            <person name="Alvarado L."/>
            <person name="Arachchi H.M."/>
            <person name="Berlin A."/>
            <person name="Brown A."/>
            <person name="Chapman S.B."/>
            <person name="Chen Z."/>
            <person name="Dunbar C."/>
            <person name="Freedman E."/>
            <person name="Gearin G."/>
            <person name="Gellesch M."/>
            <person name="Goldberg J."/>
            <person name="Griggs A."/>
            <person name="Gujja S."/>
            <person name="Heiman D."/>
            <person name="Howarth C."/>
            <person name="Larson L."/>
            <person name="Lui A."/>
            <person name="MacDonald P.J.P."/>
            <person name="Mehta T."/>
            <person name="Montmayeur A."/>
            <person name="Murphy C."/>
            <person name="Neiman D."/>
            <person name="Pearson M."/>
            <person name="Priest M."/>
            <person name="Roberts A."/>
            <person name="Saif S."/>
            <person name="Shea T."/>
            <person name="Shenoy N."/>
            <person name="Sisk P."/>
            <person name="Stolte C."/>
            <person name="Sykes S."/>
            <person name="Yandava C."/>
            <person name="Wortman J."/>
            <person name="Nusbaum C."/>
            <person name="Birren B."/>
        </authorList>
    </citation>
    <scope>NUCLEOTIDE SEQUENCE</scope>
    <source>
        <strain evidence="6">R3-111a-1</strain>
    </source>
</reference>
<sequence length="1272" mass="137900">MASTAAPDHVDGAEPGSLADQLRQNHTVTVEDAEDPDLPQHSPQPAAAKAASKQNASPAPSASIDTHSHELFPELGGPKKANTAVPPVWSAKTASNGSKADGGTPVDADSGASTPNGSRGGPPALSIPGRNVTHVFLEPQQIMPRAQLKRPIPDILKDLNRKSRANVTMSSAPNGRLRFEATGPQDVAHQALKDLVQQIGAKQTVKVSIPHSSRSHIIGKQGSTIKALQEKTGARIQLPKDAGAGPVDDDDDAMVDVLIEGNALSARAAQDAVLAIAKERSANVSTKLRSIPAEFYPFIGQGLAFGDDVNVRIPPHQPWSSQPPSAPPAGQRPAFNPAPLESFIHLAGERAAVQAARADIERKVEELRQQLMLEQLSIQRGRHQFIIGDRGVPIEDFFDETGCAIILPTDEDDDMVTIVGPASKLQAGAEKAMDLALNMQCSNLDISRFHRQAPGGAAAHARNVTRYLRQRDEIKRLERMYNTHINTPFTREGALPWELYARDGKNAIRAQSEIKGLVDSHPPSRMATVPIDPFFHTYLRDEVKNRVKETYGVQLVVPETSDVGAPVLLVFEEVAPVDAEYQVPRAAPSAADVKAFQEGLSAAKKHLIDIIGHQEQITSIPIDVPHKFHDKLKRFIKKEQENRAPDQIRVRVSALGTTVTLRGPKSSVERLATKVVAFIQQETEDEKERGFTLEFDFPQKFANHLIGKGGSNIRELREKFDVEIQVQDGKVELKGPKAKAEAARSHIQSWARQLADEMTHVLKIDPKFHRELIGTQGSQINRLQTRYKVLIFFPRSAKPAKDDDDSAADAASDAGAKQRRQQAPDEVLIRGPKKGADEARDEILSLVQYSRDHSYTATVPVQQKQLPHFIGSGGSVMDALRTETGAKIDIPNGRESPDTIVEILIKGTKSQVAAAKKILEEKKSVFDDTVVREIEVERKYHKALIGAGGATLKDIVVSAGGSDDRRELARTVRFPKQDSDGNTIKIEGRTDIVEKIVAKIQEIVSQRESQVSEVIDVPIEKHRTLIGRGGDVKRQLEAKLKVSIDIPKQGDGKTGVKISGLPADVESAKEHIQSLVKEQQGETVEVPRSLHHAVSNGGQIFRKLRNDHQVTVDHAGHAVPPKPSQSAGARSNGGALPLITDEPAADAHSWNVVESAGAGSDEDQGMIPWVLRGPPAGIEKAKKLIDTALEQAQKGSATGYLNLADPRTCRFVIGQGGSKVNQIRKQTGCQITVPRQGSDDAIEIVGTKDGVEKAKDLILAAVEEGSRGASRD</sequence>
<dbReference type="GeneID" id="20341341"/>
<protein>
    <recommendedName>
        <fullName evidence="5">K Homology domain-containing protein</fullName>
    </recommendedName>
</protein>
<evidence type="ECO:0000256" key="4">
    <source>
        <dbReference type="SAM" id="MobiDB-lite"/>
    </source>
</evidence>
<feature type="region of interest" description="Disordered" evidence="4">
    <location>
        <begin position="1"/>
        <end position="129"/>
    </location>
</feature>
<reference evidence="6" key="2">
    <citation type="submission" date="2010-07" db="EMBL/GenBank/DDBJ databases">
        <authorList>
            <consortium name="The Broad Institute Genome Sequencing Platform"/>
            <consortium name="Broad Institute Genome Sequencing Center for Infectious Disease"/>
            <person name="Ma L.-J."/>
            <person name="Dead R."/>
            <person name="Young S."/>
            <person name="Zeng Q."/>
            <person name="Koehrsen M."/>
            <person name="Alvarado L."/>
            <person name="Berlin A."/>
            <person name="Chapman S.B."/>
            <person name="Chen Z."/>
            <person name="Freedman E."/>
            <person name="Gellesch M."/>
            <person name="Goldberg J."/>
            <person name="Griggs A."/>
            <person name="Gujja S."/>
            <person name="Heilman E.R."/>
            <person name="Heiman D."/>
            <person name="Hepburn T."/>
            <person name="Howarth C."/>
            <person name="Jen D."/>
            <person name="Larson L."/>
            <person name="Mehta T."/>
            <person name="Neiman D."/>
            <person name="Pearson M."/>
            <person name="Roberts A."/>
            <person name="Saif S."/>
            <person name="Shea T."/>
            <person name="Shenoy N."/>
            <person name="Sisk P."/>
            <person name="Stolte C."/>
            <person name="Sykes S."/>
            <person name="Walk T."/>
            <person name="White J."/>
            <person name="Yandava C."/>
            <person name="Haas B."/>
            <person name="Nusbaum C."/>
            <person name="Birren B."/>
        </authorList>
    </citation>
    <scope>NUCLEOTIDE SEQUENCE</scope>
    <source>
        <strain evidence="6">R3-111a-1</strain>
    </source>
</reference>
<dbReference type="RefSeq" id="XP_009216899.1">
    <property type="nucleotide sequence ID" value="XM_009218635.1"/>
</dbReference>
<dbReference type="AlphaFoldDB" id="J3NHZ7"/>
<dbReference type="InterPro" id="IPR004087">
    <property type="entry name" value="KH_dom"/>
</dbReference>